<keyword evidence="3" id="KW-1185">Reference proteome</keyword>
<name>A0ABT0UG33_9ACTN</name>
<proteinExistence type="predicted"/>
<evidence type="ECO:0000256" key="1">
    <source>
        <dbReference type="SAM" id="MobiDB-lite"/>
    </source>
</evidence>
<sequence>MREERLLVDPVGELGPGVVAVERGAGELLHDDDSRLQSSGELVELCHDVGHLRRPVHGPSSQRSVHETEVVDDEEV</sequence>
<evidence type="ECO:0000313" key="2">
    <source>
        <dbReference type="EMBL" id="MCM2387378.1"/>
    </source>
</evidence>
<evidence type="ECO:0000313" key="3">
    <source>
        <dbReference type="Proteomes" id="UP001431429"/>
    </source>
</evidence>
<gene>
    <name evidence="2" type="ORF">NBG84_03450</name>
</gene>
<reference evidence="2" key="1">
    <citation type="submission" date="2022-06" db="EMBL/GenBank/DDBJ databases">
        <title>Genome public.</title>
        <authorList>
            <person name="Sun Q."/>
        </authorList>
    </citation>
    <scope>NUCLEOTIDE SEQUENCE</scope>
    <source>
        <strain evidence="2">CWNU-1</strain>
    </source>
</reference>
<comment type="caution">
    <text evidence="2">The sequence shown here is derived from an EMBL/GenBank/DDBJ whole genome shotgun (WGS) entry which is preliminary data.</text>
</comment>
<accession>A0ABT0UG33</accession>
<organism evidence="2 3">
    <name type="scientific">Streptomyces albipurpureus</name>
    <dbReference type="NCBI Taxonomy" id="2897419"/>
    <lineage>
        <taxon>Bacteria</taxon>
        <taxon>Bacillati</taxon>
        <taxon>Actinomycetota</taxon>
        <taxon>Actinomycetes</taxon>
        <taxon>Kitasatosporales</taxon>
        <taxon>Streptomycetaceae</taxon>
        <taxon>Streptomyces</taxon>
    </lineage>
</organism>
<protein>
    <submittedName>
        <fullName evidence="2">Uncharacterized protein</fullName>
    </submittedName>
</protein>
<dbReference type="EMBL" id="JAMQAW010000003">
    <property type="protein sequence ID" value="MCM2387378.1"/>
    <property type="molecule type" value="Genomic_DNA"/>
</dbReference>
<dbReference type="Proteomes" id="UP001431429">
    <property type="component" value="Unassembled WGS sequence"/>
</dbReference>
<feature type="region of interest" description="Disordered" evidence="1">
    <location>
        <begin position="53"/>
        <end position="76"/>
    </location>
</feature>